<dbReference type="RefSeq" id="XP_045962463.1">
    <property type="nucleotide sequence ID" value="XM_046095473.1"/>
</dbReference>
<dbReference type="AlphaFoldDB" id="A0A9P8UTT0"/>
<accession>A0A9P8UTT0</accession>
<evidence type="ECO:0000313" key="1">
    <source>
        <dbReference type="EMBL" id="KAH6658229.1"/>
    </source>
</evidence>
<dbReference type="GeneID" id="70124366"/>
<evidence type="ECO:0000313" key="2">
    <source>
        <dbReference type="Proteomes" id="UP000758603"/>
    </source>
</evidence>
<keyword evidence="2" id="KW-1185">Reference proteome</keyword>
<dbReference type="Proteomes" id="UP000758603">
    <property type="component" value="Unassembled WGS sequence"/>
</dbReference>
<name>A0A9P8UTT0_9PEZI</name>
<proteinExistence type="predicted"/>
<gene>
    <name evidence="1" type="ORF">BKA67DRAFT_209162</name>
</gene>
<dbReference type="OrthoDB" id="4800077at2759"/>
<organism evidence="1 2">
    <name type="scientific">Truncatella angustata</name>
    <dbReference type="NCBI Taxonomy" id="152316"/>
    <lineage>
        <taxon>Eukaryota</taxon>
        <taxon>Fungi</taxon>
        <taxon>Dikarya</taxon>
        <taxon>Ascomycota</taxon>
        <taxon>Pezizomycotina</taxon>
        <taxon>Sordariomycetes</taxon>
        <taxon>Xylariomycetidae</taxon>
        <taxon>Amphisphaeriales</taxon>
        <taxon>Sporocadaceae</taxon>
        <taxon>Truncatella</taxon>
    </lineage>
</organism>
<dbReference type="EMBL" id="JAGPXC010000002">
    <property type="protein sequence ID" value="KAH6658229.1"/>
    <property type="molecule type" value="Genomic_DNA"/>
</dbReference>
<sequence>MNSQILRAARRLPRKPLPLPQMRHASKQSLYRQLFPAGTPSQPTDWYRLARHAWRTASLYAPMSMVLFWPYPVYKIAEALV</sequence>
<comment type="caution">
    <text evidence="1">The sequence shown here is derived from an EMBL/GenBank/DDBJ whole genome shotgun (WGS) entry which is preliminary data.</text>
</comment>
<protein>
    <submittedName>
        <fullName evidence="1">Uncharacterized protein</fullName>
    </submittedName>
</protein>
<reference evidence="1" key="1">
    <citation type="journal article" date="2021" name="Nat. Commun.">
        <title>Genetic determinants of endophytism in the Arabidopsis root mycobiome.</title>
        <authorList>
            <person name="Mesny F."/>
            <person name="Miyauchi S."/>
            <person name="Thiergart T."/>
            <person name="Pickel B."/>
            <person name="Atanasova L."/>
            <person name="Karlsson M."/>
            <person name="Huettel B."/>
            <person name="Barry K.W."/>
            <person name="Haridas S."/>
            <person name="Chen C."/>
            <person name="Bauer D."/>
            <person name="Andreopoulos W."/>
            <person name="Pangilinan J."/>
            <person name="LaButti K."/>
            <person name="Riley R."/>
            <person name="Lipzen A."/>
            <person name="Clum A."/>
            <person name="Drula E."/>
            <person name="Henrissat B."/>
            <person name="Kohler A."/>
            <person name="Grigoriev I.V."/>
            <person name="Martin F.M."/>
            <person name="Hacquard S."/>
        </authorList>
    </citation>
    <scope>NUCLEOTIDE SEQUENCE</scope>
    <source>
        <strain evidence="1">MPI-SDFR-AT-0073</strain>
    </source>
</reference>